<evidence type="ECO:0000313" key="3">
    <source>
        <dbReference type="Proteomes" id="UP000735302"/>
    </source>
</evidence>
<comment type="caution">
    <text evidence="2">The sequence shown here is derived from an EMBL/GenBank/DDBJ whole genome shotgun (WGS) entry which is preliminary data.</text>
</comment>
<evidence type="ECO:0000256" key="1">
    <source>
        <dbReference type="SAM" id="MobiDB-lite"/>
    </source>
</evidence>
<dbReference type="EMBL" id="BLXT01004214">
    <property type="protein sequence ID" value="GFO10977.1"/>
    <property type="molecule type" value="Genomic_DNA"/>
</dbReference>
<reference evidence="2 3" key="1">
    <citation type="journal article" date="2021" name="Elife">
        <title>Chloroplast acquisition without the gene transfer in kleptoplastic sea slugs, Plakobranchus ocellatus.</title>
        <authorList>
            <person name="Maeda T."/>
            <person name="Takahashi S."/>
            <person name="Yoshida T."/>
            <person name="Shimamura S."/>
            <person name="Takaki Y."/>
            <person name="Nagai Y."/>
            <person name="Toyoda A."/>
            <person name="Suzuki Y."/>
            <person name="Arimoto A."/>
            <person name="Ishii H."/>
            <person name="Satoh N."/>
            <person name="Nishiyama T."/>
            <person name="Hasebe M."/>
            <person name="Maruyama T."/>
            <person name="Minagawa J."/>
            <person name="Obokata J."/>
            <person name="Shigenobu S."/>
        </authorList>
    </citation>
    <scope>NUCLEOTIDE SEQUENCE [LARGE SCALE GENOMIC DNA]</scope>
</reference>
<gene>
    <name evidence="2" type="ORF">PoB_003748200</name>
</gene>
<feature type="compositionally biased region" description="Polar residues" evidence="1">
    <location>
        <begin position="87"/>
        <end position="100"/>
    </location>
</feature>
<keyword evidence="3" id="KW-1185">Reference proteome</keyword>
<protein>
    <submittedName>
        <fullName evidence="2">Uncharacterized protein</fullName>
    </submittedName>
</protein>
<dbReference type="Proteomes" id="UP000735302">
    <property type="component" value="Unassembled WGS sequence"/>
</dbReference>
<dbReference type="AlphaFoldDB" id="A0AAV4AVF1"/>
<evidence type="ECO:0000313" key="2">
    <source>
        <dbReference type="EMBL" id="GFO10977.1"/>
    </source>
</evidence>
<proteinExistence type="predicted"/>
<feature type="region of interest" description="Disordered" evidence="1">
    <location>
        <begin position="78"/>
        <end position="100"/>
    </location>
</feature>
<organism evidence="2 3">
    <name type="scientific">Plakobranchus ocellatus</name>
    <dbReference type="NCBI Taxonomy" id="259542"/>
    <lineage>
        <taxon>Eukaryota</taxon>
        <taxon>Metazoa</taxon>
        <taxon>Spiralia</taxon>
        <taxon>Lophotrochozoa</taxon>
        <taxon>Mollusca</taxon>
        <taxon>Gastropoda</taxon>
        <taxon>Heterobranchia</taxon>
        <taxon>Euthyneura</taxon>
        <taxon>Panpulmonata</taxon>
        <taxon>Sacoglossa</taxon>
        <taxon>Placobranchoidea</taxon>
        <taxon>Plakobranchidae</taxon>
        <taxon>Plakobranchus</taxon>
    </lineage>
</organism>
<name>A0AAV4AVF1_9GAST</name>
<accession>A0AAV4AVF1</accession>
<sequence>MNIWDPCKQTNYGLDPHNGGEVRKTTLDSYIDGREFENGNVTRVRPELRHLGTTGSSCWPLTTVTHDATRPSCEQEIDLSGAGGKTNQGRLLTPISSAGY</sequence>